<comment type="caution">
    <text evidence="3">The sequence shown here is derived from an EMBL/GenBank/DDBJ whole genome shotgun (WGS) entry which is preliminary data.</text>
</comment>
<dbReference type="Pfam" id="PF04057">
    <property type="entry name" value="Rep-A_N"/>
    <property type="match status" value="1"/>
</dbReference>
<dbReference type="Proteomes" id="UP001153069">
    <property type="component" value="Unassembled WGS sequence"/>
</dbReference>
<evidence type="ECO:0000313" key="3">
    <source>
        <dbReference type="EMBL" id="CAB9510903.1"/>
    </source>
</evidence>
<reference evidence="3" key="1">
    <citation type="submission" date="2020-06" db="EMBL/GenBank/DDBJ databases">
        <authorList>
            <consortium name="Plant Systems Biology data submission"/>
        </authorList>
    </citation>
    <scope>NUCLEOTIDE SEQUENCE</scope>
    <source>
        <strain evidence="3">D6</strain>
    </source>
</reference>
<evidence type="ECO:0000259" key="2">
    <source>
        <dbReference type="Pfam" id="PF04057"/>
    </source>
</evidence>
<feature type="compositionally biased region" description="Polar residues" evidence="1">
    <location>
        <begin position="466"/>
        <end position="486"/>
    </location>
</feature>
<dbReference type="InterPro" id="IPR012340">
    <property type="entry name" value="NA-bd_OB-fold"/>
</dbReference>
<dbReference type="GO" id="GO:0003677">
    <property type="term" value="F:DNA binding"/>
    <property type="evidence" value="ECO:0007669"/>
    <property type="project" value="InterPro"/>
</dbReference>
<protein>
    <submittedName>
        <fullName evidence="3">Ataxin 2-like</fullName>
    </submittedName>
</protein>
<dbReference type="OrthoDB" id="1751331at2759"/>
<name>A0A9N8DXT5_9STRA</name>
<evidence type="ECO:0000256" key="1">
    <source>
        <dbReference type="SAM" id="MobiDB-lite"/>
    </source>
</evidence>
<feature type="region of interest" description="Disordered" evidence="1">
    <location>
        <begin position="466"/>
        <end position="500"/>
    </location>
</feature>
<dbReference type="AlphaFoldDB" id="A0A9N8DXT5"/>
<dbReference type="GO" id="GO:0006260">
    <property type="term" value="P:DNA replication"/>
    <property type="evidence" value="ECO:0007669"/>
    <property type="project" value="InterPro"/>
</dbReference>
<dbReference type="InterPro" id="IPR007199">
    <property type="entry name" value="Rep_factor-A_N"/>
</dbReference>
<proteinExistence type="predicted"/>
<dbReference type="EMBL" id="CAICTM010000457">
    <property type="protein sequence ID" value="CAB9510903.1"/>
    <property type="molecule type" value="Genomic_DNA"/>
</dbReference>
<feature type="domain" description="Replication factor-A protein 1 N-terminal" evidence="2">
    <location>
        <begin position="335"/>
        <end position="438"/>
    </location>
</feature>
<dbReference type="GO" id="GO:0005634">
    <property type="term" value="C:nucleus"/>
    <property type="evidence" value="ECO:0007669"/>
    <property type="project" value="InterPro"/>
</dbReference>
<dbReference type="Gene3D" id="1.25.10.10">
    <property type="entry name" value="Leucine-rich Repeat Variant"/>
    <property type="match status" value="1"/>
</dbReference>
<gene>
    <name evidence="3" type="ORF">SEMRO_458_G147160.1</name>
</gene>
<accession>A0A9N8DXT5</accession>
<feature type="region of interest" description="Disordered" evidence="1">
    <location>
        <begin position="141"/>
        <end position="196"/>
    </location>
</feature>
<dbReference type="Gene3D" id="2.40.50.140">
    <property type="entry name" value="Nucleic acid-binding proteins"/>
    <property type="match status" value="1"/>
</dbReference>
<dbReference type="SUPFAM" id="SSF50249">
    <property type="entry name" value="Nucleic acid-binding proteins"/>
    <property type="match status" value="1"/>
</dbReference>
<sequence length="1088" mass="120294">MPPFDVIAEHWNTLKFVVMVGDGSTNLLLPEEDFTCFQLSVPIKHLYRRKKNTAKLLFNFREKLAQYIIKNAGFKHPYINYIVRDETVCLGIYGNDNYDFIFVENTQEFDSGIKSILAHEGFDPEKNQIVICFEKDLRDEPMSTGEAEDASKPPVALLAEGPKEPERGSDTPVTKHLISTKSPSKVPAGADEPEVPDQWTATTPSGKFASFPAENTGTGSLPATANKSNVFSKGGSTNSIPADSEISGGTGERHSMDLVTADGAWTSAEAGCGGYELSGSIGGWDQFKANEKLVKVKVPPFDMGLYSTKLGKKHLDSRQVAKAERMAREIEREALTLDAVTRIFRMKSSKEDPSFQPKVQTTHIHKFNNSSDTTDLYRLLLSDGTKFIRGFLSESNNHLVENGSLQQNSIISLQQFVMDTDDTSGQQFVVVYKLGIIESNQRQHIGEAMNINGVPAVGVPPSLRQQAASYDRQPNTVKSGSGNSRRQLGPTETTEREQQTELDQTIDEMKNNLSNADILVGQIRRVPHILRRIFGPDDEPSLELILEHRQATEKLALVLVLAMKMHSTNRELQRQASSVVCRASIKVSTFHQAFLKQHGAEVLVTALKRLLEHCKVCHAIVSFFRLLAAMKYETASKICGLRRLHGLDLDFRTPDENDYALLNSALLKAAGTILQALKMHPRSVELQEGGIECLERTSYDIDKQGETFFWDLPCDSIKLVITILRSHKTFADHAKINRDACSLLYKVLHRSTDTIGRTAALLDRTGQAEAVVGLAECTIRKDVYAEEWTWIAFMLMCMVLSRYPHLAPQYLHALMSFWKEQPNNPFLASTGCALLTCIDLGASGMMDNPHGIIDLVVGGAQQARKHEDPGMFEDCTFVLKKLAKSTACLSAIAAVPKFVASITIAPPEDIGCSEEVSVHVIHIFSSLVRDGGISAIMPAESPYCCVHGIINAMSSTPHYLLVQKAAFRLLSMVDFTKADAKLAFTKAGGPSTVIASLSEHFWDEKLSENACKLMNMLTWSSNGLNMQPLLEGLLAADNAAVAILRPARRFLKNGIIWDEGGTSVFRIHDWQYDKKICGMPITESAQHG</sequence>
<dbReference type="InterPro" id="IPR011989">
    <property type="entry name" value="ARM-like"/>
</dbReference>
<organism evidence="3 4">
    <name type="scientific">Seminavis robusta</name>
    <dbReference type="NCBI Taxonomy" id="568900"/>
    <lineage>
        <taxon>Eukaryota</taxon>
        <taxon>Sar</taxon>
        <taxon>Stramenopiles</taxon>
        <taxon>Ochrophyta</taxon>
        <taxon>Bacillariophyta</taxon>
        <taxon>Bacillariophyceae</taxon>
        <taxon>Bacillariophycidae</taxon>
        <taxon>Naviculales</taxon>
        <taxon>Naviculaceae</taxon>
        <taxon>Seminavis</taxon>
    </lineage>
</organism>
<evidence type="ECO:0000313" key="4">
    <source>
        <dbReference type="Proteomes" id="UP001153069"/>
    </source>
</evidence>
<keyword evidence="4" id="KW-1185">Reference proteome</keyword>